<dbReference type="AlphaFoldDB" id="A0A2M4C688"/>
<sequence>MVPVCHVPWLVFAHLVRSAERRSCGWCCDERPKRSVPGTSHVCPIPAVLRLLRLVRRHSNLSAMDHVPLLHPLRVRGYCPGHLLVRPRKAQVPPGVLSLQVAQHHAGGAGHVGRQLYARHRCPDHHLCRAAGGRVPVPALEAKDHQIKNDAPHQRVHGTRDGC</sequence>
<evidence type="ECO:0000313" key="1">
    <source>
        <dbReference type="EMBL" id="MBW60779.1"/>
    </source>
</evidence>
<proteinExistence type="predicted"/>
<accession>A0A2M4C688</accession>
<name>A0A2M4C688_9DIPT</name>
<protein>
    <submittedName>
        <fullName evidence="1">Putative secreted protein</fullName>
    </submittedName>
</protein>
<dbReference type="EMBL" id="GGFJ01011638">
    <property type="protein sequence ID" value="MBW60779.1"/>
    <property type="molecule type" value="Transcribed_RNA"/>
</dbReference>
<organism evidence="1">
    <name type="scientific">Anopheles marajoara</name>
    <dbReference type="NCBI Taxonomy" id="58244"/>
    <lineage>
        <taxon>Eukaryota</taxon>
        <taxon>Metazoa</taxon>
        <taxon>Ecdysozoa</taxon>
        <taxon>Arthropoda</taxon>
        <taxon>Hexapoda</taxon>
        <taxon>Insecta</taxon>
        <taxon>Pterygota</taxon>
        <taxon>Neoptera</taxon>
        <taxon>Endopterygota</taxon>
        <taxon>Diptera</taxon>
        <taxon>Nematocera</taxon>
        <taxon>Culicoidea</taxon>
        <taxon>Culicidae</taxon>
        <taxon>Anophelinae</taxon>
        <taxon>Anopheles</taxon>
    </lineage>
</organism>
<reference evidence="1" key="1">
    <citation type="submission" date="2018-01" db="EMBL/GenBank/DDBJ databases">
        <title>An insight into the sialome of Amazonian anophelines.</title>
        <authorList>
            <person name="Ribeiro J.M."/>
            <person name="Scarpassa V."/>
            <person name="Calvo E."/>
        </authorList>
    </citation>
    <scope>NUCLEOTIDE SEQUENCE</scope>
    <source>
        <tissue evidence="1">Salivary glands</tissue>
    </source>
</reference>